<gene>
    <name evidence="1" type="ORF">OU421_00545</name>
</gene>
<organism evidence="1 2">
    <name type="scientific">Methanogenium organophilum</name>
    <dbReference type="NCBI Taxonomy" id="2199"/>
    <lineage>
        <taxon>Archaea</taxon>
        <taxon>Methanobacteriati</taxon>
        <taxon>Methanobacteriota</taxon>
        <taxon>Stenosarchaea group</taxon>
        <taxon>Methanomicrobia</taxon>
        <taxon>Methanomicrobiales</taxon>
        <taxon>Methanomicrobiaceae</taxon>
        <taxon>Methanogenium</taxon>
    </lineage>
</organism>
<dbReference type="RefSeq" id="WP_268186624.1">
    <property type="nucleotide sequence ID" value="NZ_CP113361.1"/>
</dbReference>
<accession>A0A9X9S452</accession>
<keyword evidence="2" id="KW-1185">Reference proteome</keyword>
<dbReference type="KEGG" id="mou:OU421_00545"/>
<name>A0A9X9S452_METOG</name>
<dbReference type="EMBL" id="CP113361">
    <property type="protein sequence ID" value="WAI01397.1"/>
    <property type="molecule type" value="Genomic_DNA"/>
</dbReference>
<protein>
    <submittedName>
        <fullName evidence="1">Uncharacterized protein</fullName>
    </submittedName>
</protein>
<evidence type="ECO:0000313" key="1">
    <source>
        <dbReference type="EMBL" id="WAI01397.1"/>
    </source>
</evidence>
<dbReference type="AlphaFoldDB" id="A0A9X9S452"/>
<dbReference type="GeneID" id="76833545"/>
<dbReference type="Proteomes" id="UP001163096">
    <property type="component" value="Chromosome"/>
</dbReference>
<reference evidence="1" key="1">
    <citation type="submission" date="2022-11" db="EMBL/GenBank/DDBJ databases">
        <title>Complete genome sequence of Methanogenium organophilum DSM 3596.</title>
        <authorList>
            <person name="Chen S.-C."/>
            <person name="Lai S.-J."/>
            <person name="You Y.-T."/>
        </authorList>
    </citation>
    <scope>NUCLEOTIDE SEQUENCE</scope>
    <source>
        <strain evidence="1">DSM 3596</strain>
    </source>
</reference>
<proteinExistence type="predicted"/>
<evidence type="ECO:0000313" key="2">
    <source>
        <dbReference type="Proteomes" id="UP001163096"/>
    </source>
</evidence>
<sequence length="391" mass="43959">MTMRKLVISVILVGITLSAVLFSGCTENSGAGTVTTKAADAPKDANIEAIQQEGTAGNPAAESAAKSADVKLPEPVKLPGVVSAKEKNKAIPEYDSEKEKNLLNDAKTEILRVFPKLSTSSLNNYHWEAKRAGTFFVPIIVFEGVIVDTDEPDNVCKLVAYNAEKRRIVWWYYTPDSPIRDKSSGEIIRHEDVDIERDIIPILKRMIGDEEYEKNKNNYFIYLVDSGNMPLTTVAHIRETRNGVKSYMGKTQIYFNRATGEILAYGDEFNDEEFFKKSVTLSPVPEISLEEARAILEAKLDELYPDDPQKIEYNPEKEFTNCLFWLDSSPYMDIEDGYLLSPVPLAWGISFKTEESRSWGDRNVWAAIDANSGEILSLHNSKIKIFGKNYD</sequence>
<dbReference type="PROSITE" id="PS51257">
    <property type="entry name" value="PROKAR_LIPOPROTEIN"/>
    <property type="match status" value="1"/>
</dbReference>